<evidence type="ECO:0000256" key="13">
    <source>
        <dbReference type="ARBA" id="ARBA00023268"/>
    </source>
</evidence>
<reference evidence="20 21" key="1">
    <citation type="submission" date="2017-09" db="EMBL/GenBank/DDBJ databases">
        <title>Depth-based differentiation of microbial function through sediment-hosted aquifers and enrichment of novel symbionts in the deep terrestrial subsurface.</title>
        <authorList>
            <person name="Probst A.J."/>
            <person name="Ladd B."/>
            <person name="Jarett J.K."/>
            <person name="Geller-Mcgrath D.E."/>
            <person name="Sieber C.M."/>
            <person name="Emerson J.B."/>
            <person name="Anantharaman K."/>
            <person name="Thomas B.C."/>
            <person name="Malmstrom R."/>
            <person name="Stieglmeier M."/>
            <person name="Klingl A."/>
            <person name="Woyke T."/>
            <person name="Ryan C.M."/>
            <person name="Banfield J.F."/>
        </authorList>
    </citation>
    <scope>NUCLEOTIDE SEQUENCE [LARGE SCALE GENOMIC DNA]</scope>
    <source>
        <strain evidence="20">CG11_big_fil_rev_8_21_14_0_20_36_20</strain>
    </source>
</reference>
<dbReference type="GO" id="GO:0008360">
    <property type="term" value="P:regulation of cell shape"/>
    <property type="evidence" value="ECO:0007669"/>
    <property type="project" value="UniProtKB-KW"/>
</dbReference>
<gene>
    <name evidence="20" type="ORF">COV55_02215</name>
</gene>
<dbReference type="NCBIfam" id="TIGR02074">
    <property type="entry name" value="PBP_1a_fam"/>
    <property type="match status" value="1"/>
</dbReference>
<evidence type="ECO:0000256" key="17">
    <source>
        <dbReference type="SAM" id="Phobius"/>
    </source>
</evidence>
<dbReference type="InterPro" id="IPR036950">
    <property type="entry name" value="PBP_transglycosylase"/>
</dbReference>
<dbReference type="Pfam" id="PF00912">
    <property type="entry name" value="Transgly"/>
    <property type="match status" value="1"/>
</dbReference>
<evidence type="ECO:0000313" key="20">
    <source>
        <dbReference type="EMBL" id="PIR06765.1"/>
    </source>
</evidence>
<dbReference type="Gene3D" id="2.60.40.10">
    <property type="entry name" value="Immunoglobulins"/>
    <property type="match status" value="1"/>
</dbReference>
<dbReference type="GO" id="GO:0008955">
    <property type="term" value="F:peptidoglycan glycosyltransferase activity"/>
    <property type="evidence" value="ECO:0007669"/>
    <property type="project" value="UniProtKB-EC"/>
</dbReference>
<keyword evidence="8" id="KW-0808">Transferase</keyword>
<dbReference type="PANTHER" id="PTHR32282:SF11">
    <property type="entry name" value="PENICILLIN-BINDING PROTEIN 1B"/>
    <property type="match status" value="1"/>
</dbReference>
<dbReference type="GO" id="GO:0006508">
    <property type="term" value="P:proteolysis"/>
    <property type="evidence" value="ECO:0007669"/>
    <property type="project" value="UniProtKB-KW"/>
</dbReference>
<dbReference type="GO" id="GO:0005886">
    <property type="term" value="C:plasma membrane"/>
    <property type="evidence" value="ECO:0007669"/>
    <property type="project" value="UniProtKB-SubCell"/>
</dbReference>
<dbReference type="GO" id="GO:0030288">
    <property type="term" value="C:outer membrane-bounded periplasmic space"/>
    <property type="evidence" value="ECO:0007669"/>
    <property type="project" value="TreeGrafter"/>
</dbReference>
<evidence type="ECO:0000256" key="1">
    <source>
        <dbReference type="ARBA" id="ARBA00004236"/>
    </source>
</evidence>
<dbReference type="InterPro" id="IPR012338">
    <property type="entry name" value="Beta-lactam/transpept-like"/>
</dbReference>
<dbReference type="InterPro" id="IPR001460">
    <property type="entry name" value="PCN-bd_Tpept"/>
</dbReference>
<dbReference type="GO" id="GO:0071555">
    <property type="term" value="P:cell wall organization"/>
    <property type="evidence" value="ECO:0007669"/>
    <property type="project" value="UniProtKB-KW"/>
</dbReference>
<evidence type="ECO:0000256" key="12">
    <source>
        <dbReference type="ARBA" id="ARBA00023136"/>
    </source>
</evidence>
<keyword evidence="13" id="KW-0511">Multifunctional enzyme</keyword>
<dbReference type="PANTHER" id="PTHR32282">
    <property type="entry name" value="BINDING PROTEIN TRANSPEPTIDASE, PUTATIVE-RELATED"/>
    <property type="match status" value="1"/>
</dbReference>
<evidence type="ECO:0000259" key="19">
    <source>
        <dbReference type="Pfam" id="PF00912"/>
    </source>
</evidence>
<evidence type="ECO:0000256" key="4">
    <source>
        <dbReference type="ARBA" id="ARBA00022475"/>
    </source>
</evidence>
<keyword evidence="6" id="KW-0645">Protease</keyword>
<evidence type="ECO:0000256" key="10">
    <source>
        <dbReference type="ARBA" id="ARBA00022960"/>
    </source>
</evidence>
<dbReference type="Pfam" id="PF17957">
    <property type="entry name" value="Big_7"/>
    <property type="match status" value="1"/>
</dbReference>
<dbReference type="InterPro" id="IPR001264">
    <property type="entry name" value="Glyco_trans_51"/>
</dbReference>
<evidence type="ECO:0000256" key="8">
    <source>
        <dbReference type="ARBA" id="ARBA00022679"/>
    </source>
</evidence>
<dbReference type="GO" id="GO:0008658">
    <property type="term" value="F:penicillin binding"/>
    <property type="evidence" value="ECO:0007669"/>
    <property type="project" value="InterPro"/>
</dbReference>
<keyword evidence="5" id="KW-0121">Carboxypeptidase</keyword>
<dbReference type="InterPro" id="IPR050396">
    <property type="entry name" value="Glycosyltr_51/Transpeptidase"/>
</dbReference>
<name>A0A2H0NF12_9BACT</name>
<evidence type="ECO:0000313" key="21">
    <source>
        <dbReference type="Proteomes" id="UP000230564"/>
    </source>
</evidence>
<feature type="transmembrane region" description="Helical" evidence="17">
    <location>
        <begin position="60"/>
        <end position="82"/>
    </location>
</feature>
<dbReference type="Proteomes" id="UP000230564">
    <property type="component" value="Unassembled WGS sequence"/>
</dbReference>
<dbReference type="Pfam" id="PF00905">
    <property type="entry name" value="Transpeptidase"/>
    <property type="match status" value="1"/>
</dbReference>
<keyword evidence="7" id="KW-0328">Glycosyltransferase</keyword>
<protein>
    <submittedName>
        <fullName evidence="20">Uncharacterized protein</fullName>
    </submittedName>
</protein>
<dbReference type="InterPro" id="IPR023346">
    <property type="entry name" value="Lysozyme-like_dom_sf"/>
</dbReference>
<dbReference type="GO" id="GO:0009252">
    <property type="term" value="P:peptidoglycan biosynthetic process"/>
    <property type="evidence" value="ECO:0007669"/>
    <property type="project" value="UniProtKB-KW"/>
</dbReference>
<keyword evidence="11" id="KW-0573">Peptidoglycan synthesis</keyword>
<keyword evidence="9" id="KW-0378">Hydrolase</keyword>
<comment type="subcellular location">
    <subcellularLocation>
        <location evidence="1">Cell membrane</location>
    </subcellularLocation>
</comment>
<evidence type="ECO:0000256" key="15">
    <source>
        <dbReference type="ARBA" id="ARBA00034000"/>
    </source>
</evidence>
<proteinExistence type="inferred from homology"/>
<evidence type="ECO:0000256" key="2">
    <source>
        <dbReference type="ARBA" id="ARBA00007090"/>
    </source>
</evidence>
<evidence type="ECO:0000256" key="5">
    <source>
        <dbReference type="ARBA" id="ARBA00022645"/>
    </source>
</evidence>
<keyword evidence="14" id="KW-0961">Cell wall biogenesis/degradation</keyword>
<keyword evidence="12 17" id="KW-0472">Membrane</keyword>
<dbReference type="EMBL" id="PCWQ01000009">
    <property type="protein sequence ID" value="PIR06765.1"/>
    <property type="molecule type" value="Genomic_DNA"/>
</dbReference>
<evidence type="ECO:0000256" key="16">
    <source>
        <dbReference type="ARBA" id="ARBA00049902"/>
    </source>
</evidence>
<comment type="caution">
    <text evidence="20">The sequence shown here is derived from an EMBL/GenBank/DDBJ whole genome shotgun (WGS) entry which is preliminary data.</text>
</comment>
<evidence type="ECO:0000259" key="18">
    <source>
        <dbReference type="Pfam" id="PF00905"/>
    </source>
</evidence>
<organism evidence="20 21">
    <name type="scientific">Candidatus Komeilibacteria bacterium CG11_big_fil_rev_8_21_14_0_20_36_20</name>
    <dbReference type="NCBI Taxonomy" id="1974477"/>
    <lineage>
        <taxon>Bacteria</taxon>
        <taxon>Candidatus Komeiliibacteriota</taxon>
    </lineage>
</organism>
<keyword evidence="17" id="KW-1133">Transmembrane helix</keyword>
<dbReference type="SUPFAM" id="SSF53955">
    <property type="entry name" value="Lysozyme-like"/>
    <property type="match status" value="1"/>
</dbReference>
<dbReference type="FunFam" id="1.10.3810.10:FF:000001">
    <property type="entry name" value="Penicillin-binding protein 1A"/>
    <property type="match status" value="1"/>
</dbReference>
<keyword evidence="17" id="KW-0812">Transmembrane</keyword>
<evidence type="ECO:0000256" key="7">
    <source>
        <dbReference type="ARBA" id="ARBA00022676"/>
    </source>
</evidence>
<dbReference type="AlphaFoldDB" id="A0A2H0NF12"/>
<accession>A0A2H0NF12</accession>
<evidence type="ECO:0000256" key="11">
    <source>
        <dbReference type="ARBA" id="ARBA00022984"/>
    </source>
</evidence>
<sequence>MSMSQFHSRKIRDNQSSFNVRRITDSVSTKKEKRDRQLSYRQAYKRPKSRGIWRKVIRKLWPYALVVVFLFSIFLIGAFAYYSKDLPDPYKIMDRSVALSTKIYDRTGEVLLYEIHGPEKRSLISINELPEYVKNSTIAIEDKNFYEHGGISIRGIIRGQIIPRLRGQRAQGGSTLTQQFVKNAILTDERKVSRKIKEWILSYRLEQKFTKDEILQLYLNEIPYGSSAYGVEAAAQYYFDKAAPELSLAEAAVLAALPQAPSYYSPYGNNKDKLIDRQHTVLNLMVDQNYITEEEAEVAKQEELFFKKRTENIKAPHFVMYIKELLESEYGNTIIEQSGWEITTSLDWEAQQKAEAAIEEVAPRNLEEYQASNASLVALDAETSQILAMVGSKDYFDDEIDGQVNVATSPRQPGSSLKPLVYLTAFSKGYRPETVLFDLVTNFAAAGDDYIPHNYDSEEHGPVTLRQALAGSLNIAAVKTLYLAGVNNVLDLAEDFGYSTLKDRDRFGLSLVLGGGEVKLLEHVNAYASFAREGVYKDSVAILKIEDANGKVIQENDSNKGRRVMDKNFVRILNNVLSDNSARAYVFGENNNLTLPDRPVAAKTGTTDDYHDAWTIGFTPNIVAGVWVGNNDNTAMKRGASGSSVAAPIWNKFMREVTKDSPIEGFKEYELDSCDKTMVCGNFAKESIVKIDKMSGKLATEYTPYTQIEEKKYLEVHNILHYVNRNDPLGEPLSDPNSDSQYNLWETPVLKWVEEQGFLTGSPITEYDDVHLPELRPNIVWIAPNNNQVINQGVVSLEVIANAPRGVRRVEYFIDGQKIGESTNFPFSYVYSINPFLNNGQHQLAAMAFDDLDNFKEASININLQLNDSSRNFNLVWLDPVNGSNIKMEDLPVVLQLYVDNPGQIKKIDFYYLSPDETPHWFDYIQNPTNNNLSVNWGENLSSGVYKLYMLIKDSYDHLITTPAIIVNIE</sequence>
<comment type="similarity">
    <text evidence="3">In the N-terminal section; belongs to the glycosyltransferase 51 family.</text>
</comment>
<keyword evidence="10" id="KW-0133">Cell shape</keyword>
<keyword evidence="4" id="KW-1003">Cell membrane</keyword>
<dbReference type="Gene3D" id="3.40.710.10">
    <property type="entry name" value="DD-peptidase/beta-lactamase superfamily"/>
    <property type="match status" value="1"/>
</dbReference>
<dbReference type="GO" id="GO:0009002">
    <property type="term" value="F:serine-type D-Ala-D-Ala carboxypeptidase activity"/>
    <property type="evidence" value="ECO:0007669"/>
    <property type="project" value="UniProtKB-EC"/>
</dbReference>
<evidence type="ECO:0000256" key="6">
    <source>
        <dbReference type="ARBA" id="ARBA00022670"/>
    </source>
</evidence>
<evidence type="ECO:0000256" key="14">
    <source>
        <dbReference type="ARBA" id="ARBA00023316"/>
    </source>
</evidence>
<dbReference type="InterPro" id="IPR013783">
    <property type="entry name" value="Ig-like_fold"/>
</dbReference>
<dbReference type="Gene3D" id="1.10.3810.10">
    <property type="entry name" value="Biosynthetic peptidoglycan transglycosylase-like"/>
    <property type="match status" value="1"/>
</dbReference>
<feature type="domain" description="Penicillin-binding protein transpeptidase" evidence="18">
    <location>
        <begin position="375"/>
        <end position="654"/>
    </location>
</feature>
<comment type="similarity">
    <text evidence="2">In the C-terminal section; belongs to the transpeptidase family.</text>
</comment>
<evidence type="ECO:0000256" key="9">
    <source>
        <dbReference type="ARBA" id="ARBA00022801"/>
    </source>
</evidence>
<feature type="domain" description="Glycosyl transferase family 51" evidence="19">
    <location>
        <begin position="112"/>
        <end position="285"/>
    </location>
</feature>
<dbReference type="SUPFAM" id="SSF56601">
    <property type="entry name" value="beta-lactamase/transpeptidase-like"/>
    <property type="match status" value="1"/>
</dbReference>
<evidence type="ECO:0000256" key="3">
    <source>
        <dbReference type="ARBA" id="ARBA00007739"/>
    </source>
</evidence>
<comment type="catalytic activity">
    <reaction evidence="15">
        <text>Preferential cleavage: (Ac)2-L-Lys-D-Ala-|-D-Ala. Also transpeptidation of peptidyl-alanyl moieties that are N-acyl substituents of D-alanine.</text>
        <dbReference type="EC" id="3.4.16.4"/>
    </reaction>
</comment>
<comment type="catalytic activity">
    <reaction evidence="16">
        <text>[GlcNAc-(1-&gt;4)-Mur2Ac(oyl-L-Ala-gamma-D-Glu-L-Lys-D-Ala-D-Ala)](n)-di-trans,octa-cis-undecaprenyl diphosphate + beta-D-GlcNAc-(1-&gt;4)-Mur2Ac(oyl-L-Ala-gamma-D-Glu-L-Lys-D-Ala-D-Ala)-di-trans,octa-cis-undecaprenyl diphosphate = [GlcNAc-(1-&gt;4)-Mur2Ac(oyl-L-Ala-gamma-D-Glu-L-Lys-D-Ala-D-Ala)](n+1)-di-trans,octa-cis-undecaprenyl diphosphate + di-trans,octa-cis-undecaprenyl diphosphate + H(+)</text>
        <dbReference type="Rhea" id="RHEA:23708"/>
        <dbReference type="Rhea" id="RHEA-COMP:9602"/>
        <dbReference type="Rhea" id="RHEA-COMP:9603"/>
        <dbReference type="ChEBI" id="CHEBI:15378"/>
        <dbReference type="ChEBI" id="CHEBI:58405"/>
        <dbReference type="ChEBI" id="CHEBI:60033"/>
        <dbReference type="ChEBI" id="CHEBI:78435"/>
        <dbReference type="EC" id="2.4.99.28"/>
    </reaction>
</comment>